<accession>A0AAD7L9Y8</accession>
<feature type="transmembrane region" description="Helical" evidence="1">
    <location>
        <begin position="119"/>
        <end position="140"/>
    </location>
</feature>
<protein>
    <submittedName>
        <fullName evidence="2">Mediator of RNA polymerase II transcription subunit</fullName>
    </submittedName>
</protein>
<reference evidence="2" key="1">
    <citation type="journal article" date="2023" name="Science">
        <title>Elucidation of the pathway for biosynthesis of saponin adjuvants from the soapbark tree.</title>
        <authorList>
            <person name="Reed J."/>
            <person name="Orme A."/>
            <person name="El-Demerdash A."/>
            <person name="Owen C."/>
            <person name="Martin L.B.B."/>
            <person name="Misra R.C."/>
            <person name="Kikuchi S."/>
            <person name="Rejzek M."/>
            <person name="Martin A.C."/>
            <person name="Harkess A."/>
            <person name="Leebens-Mack J."/>
            <person name="Louveau T."/>
            <person name="Stephenson M.J."/>
            <person name="Osbourn A."/>
        </authorList>
    </citation>
    <scope>NUCLEOTIDE SEQUENCE</scope>
    <source>
        <strain evidence="2">S10</strain>
    </source>
</reference>
<keyword evidence="1" id="KW-0812">Transmembrane</keyword>
<keyword evidence="1" id="KW-1133">Transmembrane helix</keyword>
<dbReference type="EMBL" id="JARAOO010000010">
    <property type="protein sequence ID" value="KAJ7954198.1"/>
    <property type="molecule type" value="Genomic_DNA"/>
</dbReference>
<gene>
    <name evidence="2" type="ORF">O6P43_025804</name>
</gene>
<keyword evidence="1" id="KW-0472">Membrane</keyword>
<proteinExistence type="predicted"/>
<dbReference type="PANTHER" id="PTHR33782">
    <property type="entry name" value="OS01G0121600 PROTEIN"/>
    <property type="match status" value="1"/>
</dbReference>
<dbReference type="AlphaFoldDB" id="A0AAD7L9Y8"/>
<evidence type="ECO:0000313" key="2">
    <source>
        <dbReference type="EMBL" id="KAJ7954198.1"/>
    </source>
</evidence>
<keyword evidence="3" id="KW-1185">Reference proteome</keyword>
<dbReference type="KEGG" id="qsa:O6P43_025804"/>
<sequence length="155" mass="17507">MAATSLNSLLLPPRPLPGNAFHRQSKRLTTTSTTTTRRICAYTKGDHSSYGFGHDYDGKLVDESMVVLRKRIHEMKDEEEEAPSKWMAWEKRYYLNYCSDICEAVGLLQSLLMNTRPCLALGLLAFLMLSVTMSISMVLLNFMEFAKGTIPGIHL</sequence>
<evidence type="ECO:0000313" key="3">
    <source>
        <dbReference type="Proteomes" id="UP001163823"/>
    </source>
</evidence>
<dbReference type="PANTHER" id="PTHR33782:SF20">
    <property type="match status" value="1"/>
</dbReference>
<organism evidence="2 3">
    <name type="scientific">Quillaja saponaria</name>
    <name type="common">Soap bark tree</name>
    <dbReference type="NCBI Taxonomy" id="32244"/>
    <lineage>
        <taxon>Eukaryota</taxon>
        <taxon>Viridiplantae</taxon>
        <taxon>Streptophyta</taxon>
        <taxon>Embryophyta</taxon>
        <taxon>Tracheophyta</taxon>
        <taxon>Spermatophyta</taxon>
        <taxon>Magnoliopsida</taxon>
        <taxon>eudicotyledons</taxon>
        <taxon>Gunneridae</taxon>
        <taxon>Pentapetalae</taxon>
        <taxon>rosids</taxon>
        <taxon>fabids</taxon>
        <taxon>Fabales</taxon>
        <taxon>Quillajaceae</taxon>
        <taxon>Quillaja</taxon>
    </lineage>
</organism>
<evidence type="ECO:0000256" key="1">
    <source>
        <dbReference type="SAM" id="Phobius"/>
    </source>
</evidence>
<dbReference type="Proteomes" id="UP001163823">
    <property type="component" value="Chromosome 10"/>
</dbReference>
<comment type="caution">
    <text evidence="2">The sequence shown here is derived from an EMBL/GenBank/DDBJ whole genome shotgun (WGS) entry which is preliminary data.</text>
</comment>
<name>A0AAD7L9Y8_QUISA</name>